<gene>
    <name evidence="1" type="primary">AVEN_178279_1</name>
    <name evidence="1" type="ORF">TNIN_68221</name>
</gene>
<dbReference type="OrthoDB" id="6430067at2759"/>
<organism evidence="1 2">
    <name type="scientific">Trichonephila inaurata madagascariensis</name>
    <dbReference type="NCBI Taxonomy" id="2747483"/>
    <lineage>
        <taxon>Eukaryota</taxon>
        <taxon>Metazoa</taxon>
        <taxon>Ecdysozoa</taxon>
        <taxon>Arthropoda</taxon>
        <taxon>Chelicerata</taxon>
        <taxon>Arachnida</taxon>
        <taxon>Araneae</taxon>
        <taxon>Araneomorphae</taxon>
        <taxon>Entelegynae</taxon>
        <taxon>Araneoidea</taxon>
        <taxon>Nephilidae</taxon>
        <taxon>Trichonephila</taxon>
        <taxon>Trichonephila inaurata</taxon>
    </lineage>
</organism>
<protein>
    <submittedName>
        <fullName evidence="1">DUF1758 domain-containing protein</fullName>
    </submittedName>
</protein>
<evidence type="ECO:0000313" key="1">
    <source>
        <dbReference type="EMBL" id="GFY50528.1"/>
    </source>
</evidence>
<dbReference type="EMBL" id="BMAV01007545">
    <property type="protein sequence ID" value="GFY50528.1"/>
    <property type="molecule type" value="Genomic_DNA"/>
</dbReference>
<comment type="caution">
    <text evidence="1">The sequence shown here is derived from an EMBL/GenBank/DDBJ whole genome shotgun (WGS) entry which is preliminary data.</text>
</comment>
<dbReference type="PANTHER" id="PTHR47331:SF1">
    <property type="entry name" value="GAG-LIKE PROTEIN"/>
    <property type="match status" value="1"/>
</dbReference>
<reference evidence="1" key="1">
    <citation type="submission" date="2020-08" db="EMBL/GenBank/DDBJ databases">
        <title>Multicomponent nature underlies the extraordinary mechanical properties of spider dragline silk.</title>
        <authorList>
            <person name="Kono N."/>
            <person name="Nakamura H."/>
            <person name="Mori M."/>
            <person name="Yoshida Y."/>
            <person name="Ohtoshi R."/>
            <person name="Malay A.D."/>
            <person name="Moran D.A.P."/>
            <person name="Tomita M."/>
            <person name="Numata K."/>
            <person name="Arakawa K."/>
        </authorList>
    </citation>
    <scope>NUCLEOTIDE SEQUENCE</scope>
</reference>
<dbReference type="InterPro" id="IPR005312">
    <property type="entry name" value="DUF1759"/>
</dbReference>
<accession>A0A8X6XB80</accession>
<evidence type="ECO:0000313" key="2">
    <source>
        <dbReference type="Proteomes" id="UP000886998"/>
    </source>
</evidence>
<dbReference type="PANTHER" id="PTHR47331">
    <property type="entry name" value="PHD-TYPE DOMAIN-CONTAINING PROTEIN"/>
    <property type="match status" value="1"/>
</dbReference>
<name>A0A8X6XB80_9ARAC</name>
<keyword evidence="2" id="KW-1185">Reference proteome</keyword>
<dbReference type="AlphaFoldDB" id="A0A8X6XB80"/>
<proteinExistence type="predicted"/>
<sequence length="442" mass="50624">METIEKIRAKRKTVRSASTKFVNKPIVNSKGANESNVRTNDSTFSLNLPKLRIPNFSGDSSTYLEFINSFSNAFDANESFSNMDKFIYLKSFLSGEASKIVSGFTLTEDNYKSCLNLLNDRYGRQDHLISCYMNKLLEIEPVKSSFNLKGLRKLHDESEINIRNLDSVGIPSGNYGHPLIPIVLKQLPHDLVIEFHRQRDSKNIGDVRELMKFIKYEIESRESANIALGHSRKIPENSRYRPRNLSYQRQQHKFKHNFPSSSALTTVVKNVCIFCNSDTHTSIRCQIFSNEEKRYKLKKEGRCYRCMTYKHLISQCKVKITSCETCQCLQHNSLFCPKTKTKTPLLNNSIEIPEIGKVKKPETETQVKEIVTSSVMNPSCLPENYATLLQTAEVQVTNGCSKVMARLLFDSGSRKSFKPLIKFKTIKTRNAFNLYLFKSKAP</sequence>
<dbReference type="Pfam" id="PF03564">
    <property type="entry name" value="DUF1759"/>
    <property type="match status" value="1"/>
</dbReference>
<dbReference type="Proteomes" id="UP000886998">
    <property type="component" value="Unassembled WGS sequence"/>
</dbReference>